<dbReference type="PROSITE" id="PS51257">
    <property type="entry name" value="PROKAR_LIPOPROTEIN"/>
    <property type="match status" value="1"/>
</dbReference>
<proteinExistence type="predicted"/>
<feature type="compositionally biased region" description="Gly residues" evidence="1">
    <location>
        <begin position="306"/>
        <end position="316"/>
    </location>
</feature>
<dbReference type="RefSeq" id="WP_107011491.1">
    <property type="nucleotide sequence ID" value="NZ_CP028136.1"/>
</dbReference>
<keyword evidence="3" id="KW-1185">Reference proteome</keyword>
<feature type="compositionally biased region" description="Polar residues" evidence="1">
    <location>
        <begin position="261"/>
        <end position="271"/>
    </location>
</feature>
<protein>
    <recommendedName>
        <fullName evidence="4">Metal-binding motif-containing protein</fullName>
    </recommendedName>
</protein>
<dbReference type="KEGG" id="grs:C7S20_05225"/>
<dbReference type="InterPro" id="IPR021655">
    <property type="entry name" value="Put_metal-bd"/>
</dbReference>
<feature type="region of interest" description="Disordered" evidence="1">
    <location>
        <begin position="261"/>
        <end position="390"/>
    </location>
</feature>
<evidence type="ECO:0000313" key="3">
    <source>
        <dbReference type="Proteomes" id="UP000241507"/>
    </source>
</evidence>
<reference evidence="3" key="1">
    <citation type="submission" date="2018-03" db="EMBL/GenBank/DDBJ databases">
        <title>Gramella fulva sp. nov., isolated from a dry surface of tidal flat.</title>
        <authorList>
            <person name="Hwang S.H."/>
            <person name="Hwang W.M."/>
            <person name="Kang K."/>
            <person name="Ahn T.-Y."/>
        </authorList>
    </citation>
    <scope>NUCLEOTIDE SEQUENCE [LARGE SCALE GENOMIC DNA]</scope>
    <source>
        <strain evidence="3">SH35</strain>
    </source>
</reference>
<evidence type="ECO:0000256" key="1">
    <source>
        <dbReference type="SAM" id="MobiDB-lite"/>
    </source>
</evidence>
<gene>
    <name evidence="2" type="ORF">C7S20_05225</name>
</gene>
<organism evidence="2 3">
    <name type="scientific">Christiangramia fulva</name>
    <dbReference type="NCBI Taxonomy" id="2126553"/>
    <lineage>
        <taxon>Bacteria</taxon>
        <taxon>Pseudomonadati</taxon>
        <taxon>Bacteroidota</taxon>
        <taxon>Flavobacteriia</taxon>
        <taxon>Flavobacteriales</taxon>
        <taxon>Flavobacteriaceae</taxon>
        <taxon>Christiangramia</taxon>
    </lineage>
</organism>
<accession>A0A2R3Z371</accession>
<feature type="region of interest" description="Disordered" evidence="1">
    <location>
        <begin position="210"/>
        <end position="232"/>
    </location>
</feature>
<dbReference type="Proteomes" id="UP000241507">
    <property type="component" value="Chromosome"/>
</dbReference>
<sequence length="390" mass="41714">MKNYVFLFLLVFAAVSCQKESIDQMPVENYDASAHVPGKPDKPDKPKDLIVCHYSEEDDSYLILTIPDKALQDHLDHGDVRLDDQDDDGYVPDNECGYGEMGDCDDTNPDLNPETIHYLDSDVDGFGDPENTKKACETPEGYVDNADDCDDHNKLVNPDAEEICDGIDNDCDGAIDEGFDKTTYYYDGDGDGFGVDSADTNIESCASEAPKGYAADPGDCNDDDADAYPGATDLDKDCDPTTCSSPYTYYQDNDGDGFGTSSSIQSCNSQAPEGYAEYDGDCNDGDPTIKPSSTDPDKDCDPNTVAGGGTNSGGGCTNPVTYYYDKDGDGYGNPDISKQACSQPQDYVTNNTDCNDNDSSVHPGATDPAKDCDSSTNPPSDGNGGIIVIL</sequence>
<dbReference type="AlphaFoldDB" id="A0A2R3Z371"/>
<dbReference type="OrthoDB" id="2972467at2"/>
<evidence type="ECO:0008006" key="4">
    <source>
        <dbReference type="Google" id="ProtNLM"/>
    </source>
</evidence>
<dbReference type="Pfam" id="PF11617">
    <property type="entry name" value="Cu-binding_MopE"/>
    <property type="match status" value="5"/>
</dbReference>
<dbReference type="EMBL" id="CP028136">
    <property type="protein sequence ID" value="AVR44714.1"/>
    <property type="molecule type" value="Genomic_DNA"/>
</dbReference>
<name>A0A2R3Z371_9FLAO</name>
<evidence type="ECO:0000313" key="2">
    <source>
        <dbReference type="EMBL" id="AVR44714.1"/>
    </source>
</evidence>
<feature type="compositionally biased region" description="Low complexity" evidence="1">
    <location>
        <begin position="346"/>
        <end position="361"/>
    </location>
</feature>